<dbReference type="InterPro" id="IPR009056">
    <property type="entry name" value="Cyt_c-like_dom"/>
</dbReference>
<evidence type="ECO:0000313" key="7">
    <source>
        <dbReference type="EMBL" id="HEW45183.1"/>
    </source>
</evidence>
<proteinExistence type="predicted"/>
<dbReference type="GO" id="GO:0020037">
    <property type="term" value="F:heme binding"/>
    <property type="evidence" value="ECO:0007669"/>
    <property type="project" value="InterPro"/>
</dbReference>
<dbReference type="EMBL" id="DSFP01000042">
    <property type="protein sequence ID" value="HEW46054.1"/>
    <property type="molecule type" value="Genomic_DNA"/>
</dbReference>
<keyword evidence="5" id="KW-1133">Transmembrane helix</keyword>
<dbReference type="Gene3D" id="1.10.760.10">
    <property type="entry name" value="Cytochrome c-like domain"/>
    <property type="match status" value="1"/>
</dbReference>
<evidence type="ECO:0000256" key="4">
    <source>
        <dbReference type="PROSITE-ProRule" id="PRU00433"/>
    </source>
</evidence>
<accession>A0A7C2Z3U1</accession>
<dbReference type="PROSITE" id="PS51007">
    <property type="entry name" value="CYTC"/>
    <property type="match status" value="1"/>
</dbReference>
<evidence type="ECO:0000256" key="3">
    <source>
        <dbReference type="ARBA" id="ARBA00023004"/>
    </source>
</evidence>
<sequence length="210" mass="23958">MIKAIFFTAITVVFFYTIWINNIFAPHERYEMPAQHAKIADDVKSYAKEGKQLFEQNCQSCHSVRYDAVYIASVQANPKLKTLQEKYGKVLPRNVYESVFHEDLMSLKESFGKVPPDLSTIYIVKGKEYLYNFILDPQKVLPGTSMPAVMTGRPEETAKIIAYLKSVAEPSPEEKGKRVLMGVGTIAYLIVMGVLLWIYRGRILKRMGLH</sequence>
<feature type="domain" description="Cytochrome c" evidence="6">
    <location>
        <begin position="45"/>
        <end position="168"/>
    </location>
</feature>
<keyword evidence="2 4" id="KW-0479">Metal-binding</keyword>
<feature type="transmembrane region" description="Helical" evidence="5">
    <location>
        <begin position="179"/>
        <end position="199"/>
    </location>
</feature>
<dbReference type="EMBL" id="DSFP01000059">
    <property type="protein sequence ID" value="HEW46343.1"/>
    <property type="molecule type" value="Genomic_DNA"/>
</dbReference>
<dbReference type="AlphaFoldDB" id="A0A7C2Z3U1"/>
<dbReference type="EMBL" id="DSFP01000015">
    <property type="protein sequence ID" value="HEW45183.1"/>
    <property type="molecule type" value="Genomic_DNA"/>
</dbReference>
<organism evidence="9">
    <name type="scientific">Hydrogenobacter sp</name>
    <dbReference type="NCBI Taxonomy" id="2152829"/>
    <lineage>
        <taxon>Bacteria</taxon>
        <taxon>Pseudomonadati</taxon>
        <taxon>Aquificota</taxon>
        <taxon>Aquificia</taxon>
        <taxon>Aquificales</taxon>
        <taxon>Aquificaceae</taxon>
        <taxon>Hydrogenobacter</taxon>
    </lineage>
</organism>
<protein>
    <submittedName>
        <fullName evidence="9">Cytochrome c1</fullName>
    </submittedName>
</protein>
<dbReference type="GO" id="GO:0046872">
    <property type="term" value="F:metal ion binding"/>
    <property type="evidence" value="ECO:0007669"/>
    <property type="project" value="UniProtKB-KW"/>
</dbReference>
<keyword evidence="5" id="KW-0472">Membrane</keyword>
<keyword evidence="1 4" id="KW-0349">Heme</keyword>
<comment type="caution">
    <text evidence="9">The sequence shown here is derived from an EMBL/GenBank/DDBJ whole genome shotgun (WGS) entry which is preliminary data.</text>
</comment>
<dbReference type="SUPFAM" id="SSF46626">
    <property type="entry name" value="Cytochrome c"/>
    <property type="match status" value="1"/>
</dbReference>
<dbReference type="GO" id="GO:0009055">
    <property type="term" value="F:electron transfer activity"/>
    <property type="evidence" value="ECO:0007669"/>
    <property type="project" value="InterPro"/>
</dbReference>
<evidence type="ECO:0000256" key="1">
    <source>
        <dbReference type="ARBA" id="ARBA00022617"/>
    </source>
</evidence>
<name>A0A7C2Z3U1_9AQUI</name>
<evidence type="ECO:0000256" key="2">
    <source>
        <dbReference type="ARBA" id="ARBA00022723"/>
    </source>
</evidence>
<evidence type="ECO:0000259" key="6">
    <source>
        <dbReference type="PROSITE" id="PS51007"/>
    </source>
</evidence>
<dbReference type="Pfam" id="PF00034">
    <property type="entry name" value="Cytochrom_C"/>
    <property type="match status" value="1"/>
</dbReference>
<reference evidence="9" key="1">
    <citation type="journal article" date="2020" name="mSystems">
        <title>Genome- and Community-Level Interaction Insights into Carbon Utilization and Element Cycling Functions of Hydrothermarchaeota in Hydrothermal Sediment.</title>
        <authorList>
            <person name="Zhou Z."/>
            <person name="Liu Y."/>
            <person name="Xu W."/>
            <person name="Pan J."/>
            <person name="Luo Z.H."/>
            <person name="Li M."/>
        </authorList>
    </citation>
    <scope>NUCLEOTIDE SEQUENCE [LARGE SCALE GENOMIC DNA]</scope>
    <source>
        <strain evidence="9">SpSt-132</strain>
    </source>
</reference>
<feature type="transmembrane region" description="Helical" evidence="5">
    <location>
        <begin position="6"/>
        <end position="25"/>
    </location>
</feature>
<evidence type="ECO:0000313" key="8">
    <source>
        <dbReference type="EMBL" id="HEW46054.1"/>
    </source>
</evidence>
<keyword evidence="3 4" id="KW-0408">Iron</keyword>
<evidence type="ECO:0000313" key="9">
    <source>
        <dbReference type="EMBL" id="HEW46343.1"/>
    </source>
</evidence>
<evidence type="ECO:0000256" key="5">
    <source>
        <dbReference type="SAM" id="Phobius"/>
    </source>
</evidence>
<dbReference type="InterPro" id="IPR036909">
    <property type="entry name" value="Cyt_c-like_dom_sf"/>
</dbReference>
<keyword evidence="5" id="KW-0812">Transmembrane</keyword>
<gene>
    <name evidence="7" type="ORF">ENO47_00685</name>
    <name evidence="8" type="ORF">ENO47_05205</name>
    <name evidence="9" type="ORF">ENO47_06740</name>
</gene>